<keyword evidence="5" id="KW-1185">Reference proteome</keyword>
<reference evidence="4 5" key="1">
    <citation type="submission" date="2020-04" db="EMBL/GenBank/DDBJ databases">
        <authorList>
            <person name="Yoon J."/>
        </authorList>
    </citation>
    <scope>NUCLEOTIDE SEQUENCE [LARGE SCALE GENOMIC DNA]</scope>
    <source>
        <strain evidence="4 5">KMU-166</strain>
    </source>
</reference>
<dbReference type="Proteomes" id="UP000765845">
    <property type="component" value="Unassembled WGS sequence"/>
</dbReference>
<feature type="coiled-coil region" evidence="1">
    <location>
        <begin position="66"/>
        <end position="93"/>
    </location>
</feature>
<keyword evidence="3" id="KW-0472">Membrane</keyword>
<feature type="compositionally biased region" description="Pro residues" evidence="2">
    <location>
        <begin position="22"/>
        <end position="35"/>
    </location>
</feature>
<accession>A0ABX1GK31</accession>
<evidence type="ECO:0000256" key="3">
    <source>
        <dbReference type="SAM" id="Phobius"/>
    </source>
</evidence>
<organism evidence="4 5">
    <name type="scientific">Spongiibacter thalassae</name>
    <dbReference type="NCBI Taxonomy" id="2721624"/>
    <lineage>
        <taxon>Bacteria</taxon>
        <taxon>Pseudomonadati</taxon>
        <taxon>Pseudomonadota</taxon>
        <taxon>Gammaproteobacteria</taxon>
        <taxon>Cellvibrionales</taxon>
        <taxon>Spongiibacteraceae</taxon>
        <taxon>Spongiibacter</taxon>
    </lineage>
</organism>
<keyword evidence="1" id="KW-0175">Coiled coil</keyword>
<dbReference type="RefSeq" id="WP_168451357.1">
    <property type="nucleotide sequence ID" value="NZ_JAAWWK010000006.1"/>
</dbReference>
<feature type="transmembrane region" description="Helical" evidence="3">
    <location>
        <begin position="43"/>
        <end position="63"/>
    </location>
</feature>
<evidence type="ECO:0000256" key="1">
    <source>
        <dbReference type="SAM" id="Coils"/>
    </source>
</evidence>
<feature type="region of interest" description="Disordered" evidence="2">
    <location>
        <begin position="1"/>
        <end position="37"/>
    </location>
</feature>
<protein>
    <recommendedName>
        <fullName evidence="6">Chromosome partition protein Smc</fullName>
    </recommendedName>
</protein>
<keyword evidence="3" id="KW-1133">Transmembrane helix</keyword>
<evidence type="ECO:0008006" key="6">
    <source>
        <dbReference type="Google" id="ProtNLM"/>
    </source>
</evidence>
<evidence type="ECO:0000313" key="4">
    <source>
        <dbReference type="EMBL" id="NKI18833.1"/>
    </source>
</evidence>
<gene>
    <name evidence="4" type="ORF">HCU74_15600</name>
</gene>
<evidence type="ECO:0000313" key="5">
    <source>
        <dbReference type="Proteomes" id="UP000765845"/>
    </source>
</evidence>
<keyword evidence="3" id="KW-0812">Transmembrane</keyword>
<proteinExistence type="predicted"/>
<comment type="caution">
    <text evidence="4">The sequence shown here is derived from an EMBL/GenBank/DDBJ whole genome shotgun (WGS) entry which is preliminary data.</text>
</comment>
<dbReference type="EMBL" id="JAAWWK010000006">
    <property type="protein sequence ID" value="NKI18833.1"/>
    <property type="molecule type" value="Genomic_DNA"/>
</dbReference>
<sequence>MDREKQEPRISLTLDEEDLVRRPPPGSDKAPPPPAQGGGGTGFVLFVLTVLVLALAAGGYFLFEQLQQSRKQLQLAQQRLDSLESRLSSADESLEENSLTTSVKLKELDSEVRKLWDNVWKKQKETLGEHEAQLAKNEKRLVAIEAQGKKNEELVGRAMKGYQADRETMTSMAGKLDRVIAQAEVNRKTLLDVNKQLSAGGSLDARVNALEKRVGQTEDWLDSVNAFRTQVNRDIDALRRTMSQYHSGSPQPR</sequence>
<name>A0ABX1GK31_9GAMM</name>
<evidence type="ECO:0000256" key="2">
    <source>
        <dbReference type="SAM" id="MobiDB-lite"/>
    </source>
</evidence>